<dbReference type="EMBL" id="LGTZ01000115">
    <property type="protein sequence ID" value="OJD27297.1"/>
    <property type="molecule type" value="Genomic_DNA"/>
</dbReference>
<gene>
    <name evidence="1" type="ORF">ACJ73_01307</name>
</gene>
<dbReference type="AlphaFoldDB" id="A0A1J9QFL5"/>
<sequence>MPYATHWICGNCNFGPMMISNYPSCISCSHQPCSCCTYDTVDGSTLRTESLSSSRNLRTLDHMSSIDWHLKTYTNPSLPLPGATRQMLGDLQASITNCATDLYICCACGDGPKVYQNQGRCVNCDHDPHRIAFAPGLFRDSF</sequence>
<dbReference type="OrthoDB" id="4177029at2759"/>
<reference evidence="1 2" key="1">
    <citation type="submission" date="2015-08" db="EMBL/GenBank/DDBJ databases">
        <title>Emmonsia species relationships and genome sequence.</title>
        <authorList>
            <person name="Cuomo C.A."/>
            <person name="Schwartz I.S."/>
            <person name="Kenyon C."/>
            <person name="De Hoog G.S."/>
            <person name="Govender N.P."/>
            <person name="Botha A."/>
            <person name="Moreno L."/>
            <person name="De Vries M."/>
            <person name="Munoz J.F."/>
            <person name="Stielow J.B."/>
        </authorList>
    </citation>
    <scope>NUCLEOTIDE SEQUENCE [LARGE SCALE GENOMIC DNA]</scope>
    <source>
        <strain evidence="1 2">EI222</strain>
    </source>
</reference>
<proteinExistence type="predicted"/>
<evidence type="ECO:0000313" key="1">
    <source>
        <dbReference type="EMBL" id="OJD27297.1"/>
    </source>
</evidence>
<organism evidence="1 2">
    <name type="scientific">Blastomyces percursus</name>
    <dbReference type="NCBI Taxonomy" id="1658174"/>
    <lineage>
        <taxon>Eukaryota</taxon>
        <taxon>Fungi</taxon>
        <taxon>Dikarya</taxon>
        <taxon>Ascomycota</taxon>
        <taxon>Pezizomycotina</taxon>
        <taxon>Eurotiomycetes</taxon>
        <taxon>Eurotiomycetidae</taxon>
        <taxon>Onygenales</taxon>
        <taxon>Ajellomycetaceae</taxon>
        <taxon>Blastomyces</taxon>
    </lineage>
</organism>
<keyword evidence="2" id="KW-1185">Reference proteome</keyword>
<protein>
    <submittedName>
        <fullName evidence="1">Uncharacterized protein</fullName>
    </submittedName>
</protein>
<comment type="caution">
    <text evidence="1">The sequence shown here is derived from an EMBL/GenBank/DDBJ whole genome shotgun (WGS) entry which is preliminary data.</text>
</comment>
<dbReference type="Proteomes" id="UP000242791">
    <property type="component" value="Unassembled WGS sequence"/>
</dbReference>
<accession>A0A1J9QFL5</accession>
<name>A0A1J9QFL5_9EURO</name>
<evidence type="ECO:0000313" key="2">
    <source>
        <dbReference type="Proteomes" id="UP000242791"/>
    </source>
</evidence>
<dbReference type="VEuPathDB" id="FungiDB:ACJ73_01307"/>